<evidence type="ECO:0000313" key="2">
    <source>
        <dbReference type="Proteomes" id="UP000189229"/>
    </source>
</evidence>
<organism evidence="1 2">
    <name type="scientific">Mycobacterium kansasii</name>
    <dbReference type="NCBI Taxonomy" id="1768"/>
    <lineage>
        <taxon>Bacteria</taxon>
        <taxon>Bacillati</taxon>
        <taxon>Actinomycetota</taxon>
        <taxon>Actinomycetes</taxon>
        <taxon>Mycobacteriales</taxon>
        <taxon>Mycobacteriaceae</taxon>
        <taxon>Mycobacterium</taxon>
    </lineage>
</organism>
<protein>
    <submittedName>
        <fullName evidence="1">Uncharacterized protein</fullName>
    </submittedName>
</protein>
<gene>
    <name evidence="1" type="ORF">BZL30_2152</name>
</gene>
<reference evidence="1 2" key="1">
    <citation type="submission" date="2017-02" db="EMBL/GenBank/DDBJ databases">
        <title>Complete genome sequences of Mycobacterium kansasii strains isolated from rhesus macaques.</title>
        <authorList>
            <person name="Panda A."/>
            <person name="Nagaraj S."/>
            <person name="Zhao X."/>
            <person name="Tettelin H."/>
            <person name="Detolla L.J."/>
        </authorList>
    </citation>
    <scope>NUCLEOTIDE SEQUENCE [LARGE SCALE GENOMIC DNA]</scope>
    <source>
        <strain evidence="1 2">11-3813</strain>
    </source>
</reference>
<dbReference type="AlphaFoldDB" id="A0A1V3XG64"/>
<name>A0A1V3XG64_MYCKA</name>
<dbReference type="EMBL" id="MVBM01000002">
    <property type="protein sequence ID" value="OOK78194.1"/>
    <property type="molecule type" value="Genomic_DNA"/>
</dbReference>
<evidence type="ECO:0000313" key="1">
    <source>
        <dbReference type="EMBL" id="OOK78194.1"/>
    </source>
</evidence>
<accession>A0A1V3XG64</accession>
<proteinExistence type="predicted"/>
<comment type="caution">
    <text evidence="1">The sequence shown here is derived from an EMBL/GenBank/DDBJ whole genome shotgun (WGS) entry which is preliminary data.</text>
</comment>
<sequence>MGAVASWTIARTAYSALADIRMLQDCATRLSDDAQREALREGAWQSGTA</sequence>
<dbReference type="Proteomes" id="UP000189229">
    <property type="component" value="Unassembled WGS sequence"/>
</dbReference>